<proteinExistence type="inferred from homology"/>
<dbReference type="InterPro" id="IPR051476">
    <property type="entry name" value="Bac_ResReg_Asp_Phosphatase"/>
</dbReference>
<dbReference type="SUPFAM" id="SSF48452">
    <property type="entry name" value="TPR-like"/>
    <property type="match status" value="1"/>
</dbReference>
<gene>
    <name evidence="7" type="ORF">EQZ20_24690</name>
</gene>
<dbReference type="Gene3D" id="1.25.40.10">
    <property type="entry name" value="Tetratricopeptide repeat domain"/>
    <property type="match status" value="1"/>
</dbReference>
<dbReference type="Pfam" id="PF18801">
    <property type="entry name" value="RapH_N"/>
    <property type="match status" value="1"/>
</dbReference>
<keyword evidence="7" id="KW-0614">Plasmid</keyword>
<keyword evidence="3" id="KW-0677">Repeat</keyword>
<keyword evidence="4 6" id="KW-0802">TPR repeat</keyword>
<dbReference type="RefSeq" id="WP_128748534.1">
    <property type="nucleotide sequence ID" value="NZ_CP035233.1"/>
</dbReference>
<reference evidence="7 8" key="1">
    <citation type="submission" date="2019-01" db="EMBL/GenBank/DDBJ databases">
        <title>Genome sequence of Bacillus glycinifermentans SRCM103574.</title>
        <authorList>
            <person name="Kong H.-J."/>
            <person name="Jeong S.-Y."/>
            <person name="Jeong D.-Y."/>
        </authorList>
    </citation>
    <scope>NUCLEOTIDE SEQUENCE [LARGE SCALE GENOMIC DNA]</scope>
    <source>
        <strain evidence="7 8">SRCM103574</strain>
        <plasmid evidence="7 8">unnamed1</plasmid>
    </source>
</reference>
<feature type="repeat" description="TPR" evidence="6">
    <location>
        <begin position="216"/>
        <end position="249"/>
    </location>
</feature>
<protein>
    <submittedName>
        <fullName evidence="7">Tetratricopeptide repeat protein</fullName>
    </submittedName>
</protein>
<keyword evidence="2" id="KW-0963">Cytoplasm</keyword>
<dbReference type="SMART" id="SM00028">
    <property type="entry name" value="TPR"/>
    <property type="match status" value="4"/>
</dbReference>
<evidence type="ECO:0000256" key="5">
    <source>
        <dbReference type="ARBA" id="ARBA00038253"/>
    </source>
</evidence>
<dbReference type="PANTHER" id="PTHR46630">
    <property type="entry name" value="TETRATRICOPEPTIDE REPEAT PROTEIN 29"/>
    <property type="match status" value="1"/>
</dbReference>
<accession>A0AAJ3Z3T3</accession>
<dbReference type="GeneID" id="39505784"/>
<dbReference type="PROSITE" id="PS50005">
    <property type="entry name" value="TPR"/>
    <property type="match status" value="1"/>
</dbReference>
<dbReference type="InterPro" id="IPR011990">
    <property type="entry name" value="TPR-like_helical_dom_sf"/>
</dbReference>
<sequence length="372" mass="43856">METISSSEVGNKINRWYNEIQKLNVIEAERLKAEVSLDIERMEEDQDLLSYFQLMNFRHELMLDYLFPAEKKLSKSDYLREIEGQGRKLSGLLEYYSSFFTGMYHFSRGKYIKAIKSYRIAEKKLTKVSDKIEKAEFYYKMAEVFYHMKQTHMSMYYVSLAYDIYKAYDAYVIRRINCLFVVAGNYTDLSTHDQALPHLFNALQTAEDIQNKPMVVKALINVACCYNAMENPSKAIEYFHKAIDVAKEIKAKELTQAYYDLALIHFRNNENIEGRNFYEKALESARLFEDELFIYLLDVLNALFIKSANKSDVLEAMKPLRDSRGYPYLEELALEAALFYTRNERLDDSVIFYDQMVQAQKQIKRGDFLYEI</sequence>
<dbReference type="PANTHER" id="PTHR46630:SF1">
    <property type="entry name" value="TETRATRICOPEPTIDE REPEAT PROTEIN 29"/>
    <property type="match status" value="1"/>
</dbReference>
<dbReference type="AlphaFoldDB" id="A0AAJ3Z3T3"/>
<name>A0AAJ3Z3T3_9BACI</name>
<dbReference type="GO" id="GO:0005737">
    <property type="term" value="C:cytoplasm"/>
    <property type="evidence" value="ECO:0007669"/>
    <property type="project" value="UniProtKB-SubCell"/>
</dbReference>
<evidence type="ECO:0000256" key="4">
    <source>
        <dbReference type="ARBA" id="ARBA00022803"/>
    </source>
</evidence>
<evidence type="ECO:0000313" key="8">
    <source>
        <dbReference type="Proteomes" id="UP000288675"/>
    </source>
</evidence>
<comment type="subcellular location">
    <subcellularLocation>
        <location evidence="1">Cytoplasm</location>
    </subcellularLocation>
</comment>
<evidence type="ECO:0000256" key="2">
    <source>
        <dbReference type="ARBA" id="ARBA00022490"/>
    </source>
</evidence>
<evidence type="ECO:0000256" key="6">
    <source>
        <dbReference type="PROSITE-ProRule" id="PRU00339"/>
    </source>
</evidence>
<dbReference type="EMBL" id="CP035233">
    <property type="protein sequence ID" value="QAT68073.1"/>
    <property type="molecule type" value="Genomic_DNA"/>
</dbReference>
<evidence type="ECO:0000256" key="3">
    <source>
        <dbReference type="ARBA" id="ARBA00022737"/>
    </source>
</evidence>
<comment type="similarity">
    <text evidence="5">Belongs to the Rap family.</text>
</comment>
<evidence type="ECO:0000256" key="1">
    <source>
        <dbReference type="ARBA" id="ARBA00004496"/>
    </source>
</evidence>
<evidence type="ECO:0000313" key="7">
    <source>
        <dbReference type="EMBL" id="QAT68073.1"/>
    </source>
</evidence>
<dbReference type="Pfam" id="PF13181">
    <property type="entry name" value="TPR_8"/>
    <property type="match status" value="2"/>
</dbReference>
<dbReference type="InterPro" id="IPR019734">
    <property type="entry name" value="TPR_rpt"/>
</dbReference>
<geneLocation type="plasmid" evidence="7 8">
    <name>unnamed1</name>
</geneLocation>
<organism evidence="7 8">
    <name type="scientific">Bacillus glycinifermentans</name>
    <dbReference type="NCBI Taxonomy" id="1664069"/>
    <lineage>
        <taxon>Bacteria</taxon>
        <taxon>Bacillati</taxon>
        <taxon>Bacillota</taxon>
        <taxon>Bacilli</taxon>
        <taxon>Bacillales</taxon>
        <taxon>Bacillaceae</taxon>
        <taxon>Bacillus</taxon>
    </lineage>
</organism>
<dbReference type="Proteomes" id="UP000288675">
    <property type="component" value="Plasmid unnamed1"/>
</dbReference>